<reference evidence="3" key="1">
    <citation type="journal article" date="2020" name="Stud. Mycol.">
        <title>101 Dothideomycetes genomes: a test case for predicting lifestyles and emergence of pathogens.</title>
        <authorList>
            <person name="Haridas S."/>
            <person name="Albert R."/>
            <person name="Binder M."/>
            <person name="Bloem J."/>
            <person name="Labutti K."/>
            <person name="Salamov A."/>
            <person name="Andreopoulos B."/>
            <person name="Baker S."/>
            <person name="Barry K."/>
            <person name="Bills G."/>
            <person name="Bluhm B."/>
            <person name="Cannon C."/>
            <person name="Castanera R."/>
            <person name="Culley D."/>
            <person name="Daum C."/>
            <person name="Ezra D."/>
            <person name="Gonzalez J."/>
            <person name="Henrissat B."/>
            <person name="Kuo A."/>
            <person name="Liang C."/>
            <person name="Lipzen A."/>
            <person name="Lutzoni F."/>
            <person name="Magnuson J."/>
            <person name="Mondo S."/>
            <person name="Nolan M."/>
            <person name="Ohm R."/>
            <person name="Pangilinan J."/>
            <person name="Park H.-J."/>
            <person name="Ramirez L."/>
            <person name="Alfaro M."/>
            <person name="Sun H."/>
            <person name="Tritt A."/>
            <person name="Yoshinaga Y."/>
            <person name="Zwiers L.-H."/>
            <person name="Turgeon B."/>
            <person name="Goodwin S."/>
            <person name="Spatafora J."/>
            <person name="Crous P."/>
            <person name="Grigoriev I."/>
        </authorList>
    </citation>
    <scope>NUCLEOTIDE SEQUENCE</scope>
    <source>
        <strain evidence="3">CBS 675.92</strain>
    </source>
</reference>
<dbReference type="PANTHER" id="PTHR10622">
    <property type="entry name" value="HET DOMAIN-CONTAINING PROTEIN"/>
    <property type="match status" value="1"/>
</dbReference>
<dbReference type="AlphaFoldDB" id="A0A6A5TZX3"/>
<dbReference type="InterPro" id="IPR010730">
    <property type="entry name" value="HET"/>
</dbReference>
<evidence type="ECO:0000259" key="2">
    <source>
        <dbReference type="Pfam" id="PF26640"/>
    </source>
</evidence>
<name>A0A6A5TZX3_9PLEO</name>
<proteinExistence type="predicted"/>
<feature type="domain" description="DUF8212" evidence="2">
    <location>
        <begin position="226"/>
        <end position="321"/>
    </location>
</feature>
<evidence type="ECO:0000313" key="3">
    <source>
        <dbReference type="EMBL" id="KAF1958443.1"/>
    </source>
</evidence>
<dbReference type="InterPro" id="IPR058525">
    <property type="entry name" value="DUF8212"/>
</dbReference>
<feature type="domain" description="Heterokaryon incompatibility" evidence="1">
    <location>
        <begin position="22"/>
        <end position="110"/>
    </location>
</feature>
<gene>
    <name evidence="3" type="ORF">CC80DRAFT_442431</name>
</gene>
<dbReference type="Proteomes" id="UP000800035">
    <property type="component" value="Unassembled WGS sequence"/>
</dbReference>
<dbReference type="OrthoDB" id="674604at2759"/>
<dbReference type="Pfam" id="PF26640">
    <property type="entry name" value="DUF8212"/>
    <property type="match status" value="1"/>
</dbReference>
<organism evidence="3 4">
    <name type="scientific">Byssothecium circinans</name>
    <dbReference type="NCBI Taxonomy" id="147558"/>
    <lineage>
        <taxon>Eukaryota</taxon>
        <taxon>Fungi</taxon>
        <taxon>Dikarya</taxon>
        <taxon>Ascomycota</taxon>
        <taxon>Pezizomycotina</taxon>
        <taxon>Dothideomycetes</taxon>
        <taxon>Pleosporomycetidae</taxon>
        <taxon>Pleosporales</taxon>
        <taxon>Massarineae</taxon>
        <taxon>Massarinaceae</taxon>
        <taxon>Byssothecium</taxon>
    </lineage>
</organism>
<evidence type="ECO:0000259" key="1">
    <source>
        <dbReference type="Pfam" id="PF06985"/>
    </source>
</evidence>
<dbReference type="Pfam" id="PF06985">
    <property type="entry name" value="HET"/>
    <property type="match status" value="1"/>
</dbReference>
<accession>A0A6A5TZX3</accession>
<protein>
    <submittedName>
        <fullName evidence="3">HET-domain-containing protein</fullName>
    </submittedName>
</protein>
<dbReference type="EMBL" id="ML976987">
    <property type="protein sequence ID" value="KAF1958443.1"/>
    <property type="molecule type" value="Genomic_DNA"/>
</dbReference>
<evidence type="ECO:0000313" key="4">
    <source>
        <dbReference type="Proteomes" id="UP000800035"/>
    </source>
</evidence>
<dbReference type="PANTHER" id="PTHR10622:SF10">
    <property type="entry name" value="HET DOMAIN-CONTAINING PROTEIN"/>
    <property type="match status" value="1"/>
</dbReference>
<sequence>MRLIKCSTLRLEEFFGSNIPPYAILSHTWGDEEVSFADLLLSQPTTTRSGYQKILFTCQQAIKDGLDYAWIDTCCIDKSSSAELSEAINSMFAWYKNSARCYAYLSDVLEASMDEDFSRSRWFTRGWTLQELLAPKTVIFYDQQWIHLGTKSEHAERISEITGIDRTALLRGTVIDGRRVELGSFCVAKRMSWASARQTTRAEDMAYCLLGIFNVSMPLLYGEGDRAFLRLQEEISRKIDDDSILAWGLKPEMDHPLGLISDPVRFLMSRTFLLSDIFASSPRDFINCANLSYAAKSTSPFTLTNTGLQIQLPLVPVSPTNDPSVPDGCHGWIGLLSCSTGSSLEFLGILLKPRGGDDGPRARVIRAQCCTSRSNYNTLVVGSRAVVRSVLKPLTIIGMDENKRIRGYQYRRSYRQIVVNECRALQGFGYQVKSGTAWNIAERTRRRCVTTWDPKAKILTIEGDVMFRDIIELCFEPSWSRQNTNFSVFMRTISSRAIVREGDAFSKEDKRGFYDDLEQESSQHDMDNVVIYDSEGISFHVSVGIHATRVYDHRLFEVNVDAVQVVTGGN</sequence>
<keyword evidence="4" id="KW-1185">Reference proteome</keyword>